<feature type="compositionally biased region" description="Low complexity" evidence="5">
    <location>
        <begin position="350"/>
        <end position="365"/>
    </location>
</feature>
<keyword evidence="8" id="KW-1185">Reference proteome</keyword>
<dbReference type="Pfam" id="PF00046">
    <property type="entry name" value="Homeodomain"/>
    <property type="match status" value="1"/>
</dbReference>
<feature type="region of interest" description="Disordered" evidence="5">
    <location>
        <begin position="652"/>
        <end position="703"/>
    </location>
</feature>
<feature type="region of interest" description="Disordered" evidence="5">
    <location>
        <begin position="342"/>
        <end position="365"/>
    </location>
</feature>
<feature type="compositionally biased region" description="Pro residues" evidence="5">
    <location>
        <begin position="664"/>
        <end position="678"/>
    </location>
</feature>
<feature type="compositionally biased region" description="Polar residues" evidence="5">
    <location>
        <begin position="78"/>
        <end position="89"/>
    </location>
</feature>
<dbReference type="EMBL" id="JAGHQM010001225">
    <property type="protein sequence ID" value="KAH0556101.1"/>
    <property type="molecule type" value="Genomic_DNA"/>
</dbReference>
<accession>A0A9P8RLA7</accession>
<evidence type="ECO:0000256" key="2">
    <source>
        <dbReference type="ARBA" id="ARBA00023242"/>
    </source>
</evidence>
<sequence>MDFVYYQAPKAAGTARRKDEDNGDSSAPQADIDDKTSTAAQPAEKRTDPITSSAEENEEPEVSTRPRLTREQVFLLEQQFQAAPKPSTSTKKKLAETTGLSMPRVGNWFQNRRAKAKQQKKQAEAEMLRTLESAGRRSYTEPSSPDFYYYSNYSMPDIDHAPYWAQLNPVPIDQPNGVTGTAYGCAQYKTPSEACYASLSRSIAAATAAVAQGFDRLVDTKPEVSTHGGSSFYPGAMAPGVTGDVQYPMPVFSDYSGNGVSSVAWAPVASHREDSFDMNSQNMQQLQVQQPNQQDQQQQQSSQEVCNKLSGAIETSNSGEAGNLGNPFLVPALPSQVLRDKYGPKEQESQPESAPESSLSRRGSCSSELVNSFNVVDLQPREREFPLQETDGPVNIAARRNRPRPATLALRGRSFMGNVPVSPTAKTQFLGPSSPMHRIKSAGSNLNLMRGRVQKGMPPPAQRSPLNFESFLAAGAFQESAVNGISPTTSATPGTSISVSGSLAPPTPSSPLDLERLQSEGVSGTGDADASYIFSPEYPGCFVPTTVEMQTNLASPPTTPLDAANYINMTRYHQSHHASPSHLPAPSSVPEESMLSSEFTSYSSTIHMPQPVYVSPISCSDSDMASLLQFSDTSHGSNMDAFCGSTPTIPEFFYQEPSPTAPSFAPPPPPPPPLPQQNPPSTKEILPKPKNFVFTTNQGPEDF</sequence>
<dbReference type="InterPro" id="IPR050720">
    <property type="entry name" value="Engrailed_Homeobox_TFs"/>
</dbReference>
<dbReference type="PANTHER" id="PTHR24341:SF6">
    <property type="entry name" value="HOMEOBOX PROTEIN INVECTED"/>
    <property type="match status" value="1"/>
</dbReference>
<evidence type="ECO:0000256" key="5">
    <source>
        <dbReference type="SAM" id="MobiDB-lite"/>
    </source>
</evidence>
<reference evidence="7" key="1">
    <citation type="submission" date="2021-03" db="EMBL/GenBank/DDBJ databases">
        <title>Comparative genomics and phylogenomic investigation of the class Geoglossomycetes provide insights into ecological specialization and systematics.</title>
        <authorList>
            <person name="Melie T."/>
            <person name="Pirro S."/>
            <person name="Miller A.N."/>
            <person name="Quandt A."/>
        </authorList>
    </citation>
    <scope>NUCLEOTIDE SEQUENCE</scope>
    <source>
        <strain evidence="7">CAQ_001_2017</strain>
    </source>
</reference>
<comment type="caution">
    <text evidence="7">The sequence shown here is derived from an EMBL/GenBank/DDBJ whole genome shotgun (WGS) entry which is preliminary data.</text>
</comment>
<dbReference type="CDD" id="cd00086">
    <property type="entry name" value="homeodomain"/>
    <property type="match status" value="1"/>
</dbReference>
<name>A0A9P8RLA7_9PEZI</name>
<comment type="subcellular location">
    <subcellularLocation>
        <location evidence="1 3 4">Nucleus</location>
    </subcellularLocation>
</comment>
<evidence type="ECO:0000256" key="4">
    <source>
        <dbReference type="RuleBase" id="RU000682"/>
    </source>
</evidence>
<dbReference type="AlphaFoldDB" id="A0A9P8RLA7"/>
<feature type="region of interest" description="Disordered" evidence="5">
    <location>
        <begin position="283"/>
        <end position="306"/>
    </location>
</feature>
<dbReference type="PROSITE" id="PS50071">
    <property type="entry name" value="HOMEOBOX_2"/>
    <property type="match status" value="1"/>
</dbReference>
<feature type="DNA-binding region" description="Homeobox" evidence="3">
    <location>
        <begin position="61"/>
        <end position="120"/>
    </location>
</feature>
<dbReference type="GO" id="GO:0003677">
    <property type="term" value="F:DNA binding"/>
    <property type="evidence" value="ECO:0007669"/>
    <property type="project" value="UniProtKB-UniRule"/>
</dbReference>
<feature type="region of interest" description="Disordered" evidence="5">
    <location>
        <begin position="484"/>
        <end position="512"/>
    </location>
</feature>
<evidence type="ECO:0000256" key="1">
    <source>
        <dbReference type="ARBA" id="ARBA00004123"/>
    </source>
</evidence>
<organism evidence="7 8">
    <name type="scientific">Trichoglossum hirsutum</name>
    <dbReference type="NCBI Taxonomy" id="265104"/>
    <lineage>
        <taxon>Eukaryota</taxon>
        <taxon>Fungi</taxon>
        <taxon>Dikarya</taxon>
        <taxon>Ascomycota</taxon>
        <taxon>Pezizomycotina</taxon>
        <taxon>Geoglossomycetes</taxon>
        <taxon>Geoglossales</taxon>
        <taxon>Geoglossaceae</taxon>
        <taxon>Trichoglossum</taxon>
    </lineage>
</organism>
<feature type="region of interest" description="Disordered" evidence="5">
    <location>
        <begin position="1"/>
        <end position="99"/>
    </location>
</feature>
<feature type="compositionally biased region" description="Low complexity" evidence="5">
    <location>
        <begin position="283"/>
        <end position="303"/>
    </location>
</feature>
<evidence type="ECO:0000259" key="6">
    <source>
        <dbReference type="PROSITE" id="PS50071"/>
    </source>
</evidence>
<evidence type="ECO:0000313" key="7">
    <source>
        <dbReference type="EMBL" id="KAH0556101.1"/>
    </source>
</evidence>
<dbReference type="SMART" id="SM00389">
    <property type="entry name" value="HOX"/>
    <property type="match status" value="1"/>
</dbReference>
<evidence type="ECO:0000256" key="3">
    <source>
        <dbReference type="PROSITE-ProRule" id="PRU00108"/>
    </source>
</evidence>
<feature type="compositionally biased region" description="Polar residues" evidence="5">
    <location>
        <begin position="693"/>
        <end position="703"/>
    </location>
</feature>
<dbReference type="SUPFAM" id="SSF46689">
    <property type="entry name" value="Homeodomain-like"/>
    <property type="match status" value="1"/>
</dbReference>
<keyword evidence="3 4" id="KW-0371">Homeobox</keyword>
<dbReference type="Gene3D" id="1.10.10.60">
    <property type="entry name" value="Homeodomain-like"/>
    <property type="match status" value="1"/>
</dbReference>
<feature type="domain" description="Homeobox" evidence="6">
    <location>
        <begin position="59"/>
        <end position="119"/>
    </location>
</feature>
<dbReference type="InterPro" id="IPR001356">
    <property type="entry name" value="HD"/>
</dbReference>
<dbReference type="GO" id="GO:0006357">
    <property type="term" value="P:regulation of transcription by RNA polymerase II"/>
    <property type="evidence" value="ECO:0007669"/>
    <property type="project" value="TreeGrafter"/>
</dbReference>
<proteinExistence type="predicted"/>
<evidence type="ECO:0000313" key="8">
    <source>
        <dbReference type="Proteomes" id="UP000750711"/>
    </source>
</evidence>
<keyword evidence="3 4" id="KW-0238">DNA-binding</keyword>
<feature type="compositionally biased region" description="Polar residues" evidence="5">
    <location>
        <begin position="484"/>
        <end position="501"/>
    </location>
</feature>
<protein>
    <recommendedName>
        <fullName evidence="6">Homeobox domain-containing protein</fullName>
    </recommendedName>
</protein>
<gene>
    <name evidence="7" type="ORF">GP486_005961</name>
</gene>
<keyword evidence="2 3" id="KW-0539">Nucleus</keyword>
<dbReference type="Proteomes" id="UP000750711">
    <property type="component" value="Unassembled WGS sequence"/>
</dbReference>
<dbReference type="PANTHER" id="PTHR24341">
    <property type="entry name" value="HOMEOBOX PROTEIN ENGRAILED"/>
    <property type="match status" value="1"/>
</dbReference>
<dbReference type="GO" id="GO:0016586">
    <property type="term" value="C:RSC-type complex"/>
    <property type="evidence" value="ECO:0007669"/>
    <property type="project" value="TreeGrafter"/>
</dbReference>
<dbReference type="InterPro" id="IPR009057">
    <property type="entry name" value="Homeodomain-like_sf"/>
</dbReference>